<evidence type="ECO:0000256" key="4">
    <source>
        <dbReference type="ARBA" id="ARBA00022741"/>
    </source>
</evidence>
<evidence type="ECO:0000259" key="8">
    <source>
        <dbReference type="PROSITE" id="PS50011"/>
    </source>
</evidence>
<comment type="caution">
    <text evidence="9">The sequence shown here is derived from an EMBL/GenBank/DDBJ whole genome shotgun (WGS) entry which is preliminary data.</text>
</comment>
<dbReference type="OrthoDB" id="10020333at2759"/>
<evidence type="ECO:0000313" key="9">
    <source>
        <dbReference type="EMBL" id="TRM60110.1"/>
    </source>
</evidence>
<dbReference type="InterPro" id="IPR000719">
    <property type="entry name" value="Prot_kinase_dom"/>
</dbReference>
<protein>
    <recommendedName>
        <fullName evidence="1">non-specific serine/threonine protein kinase</fullName>
        <ecNumber evidence="1">2.7.11.1</ecNumber>
    </recommendedName>
</protein>
<dbReference type="GO" id="GO:0044773">
    <property type="term" value="P:mitotic DNA damage checkpoint signaling"/>
    <property type="evidence" value="ECO:0007669"/>
    <property type="project" value="TreeGrafter"/>
</dbReference>
<dbReference type="GO" id="GO:0005634">
    <property type="term" value="C:nucleus"/>
    <property type="evidence" value="ECO:0007669"/>
    <property type="project" value="TreeGrafter"/>
</dbReference>
<keyword evidence="4" id="KW-0547">Nucleotide-binding</keyword>
<dbReference type="EC" id="2.7.11.1" evidence="1"/>
<dbReference type="GO" id="GO:0004674">
    <property type="term" value="F:protein serine/threonine kinase activity"/>
    <property type="evidence" value="ECO:0007669"/>
    <property type="project" value="UniProtKB-KW"/>
</dbReference>
<evidence type="ECO:0000256" key="1">
    <source>
        <dbReference type="ARBA" id="ARBA00012513"/>
    </source>
</evidence>
<feature type="region of interest" description="Disordered" evidence="7">
    <location>
        <begin position="429"/>
        <end position="474"/>
    </location>
</feature>
<accession>A0A550C5Q2</accession>
<feature type="compositionally biased region" description="Basic and acidic residues" evidence="7">
    <location>
        <begin position="18"/>
        <end position="34"/>
    </location>
</feature>
<dbReference type="InterPro" id="IPR011009">
    <property type="entry name" value="Kinase-like_dom_sf"/>
</dbReference>
<feature type="compositionally biased region" description="Polar residues" evidence="7">
    <location>
        <begin position="39"/>
        <end position="49"/>
    </location>
</feature>
<reference evidence="9 10" key="1">
    <citation type="journal article" date="2019" name="New Phytol.">
        <title>Comparative genomics reveals unique wood-decay strategies and fruiting body development in the Schizophyllaceae.</title>
        <authorList>
            <person name="Almasi E."/>
            <person name="Sahu N."/>
            <person name="Krizsan K."/>
            <person name="Balint B."/>
            <person name="Kovacs G.M."/>
            <person name="Kiss B."/>
            <person name="Cseklye J."/>
            <person name="Drula E."/>
            <person name="Henrissat B."/>
            <person name="Nagy I."/>
            <person name="Chovatia M."/>
            <person name="Adam C."/>
            <person name="LaButti K."/>
            <person name="Lipzen A."/>
            <person name="Riley R."/>
            <person name="Grigoriev I.V."/>
            <person name="Nagy L.G."/>
        </authorList>
    </citation>
    <scope>NUCLEOTIDE SEQUENCE [LARGE SCALE GENOMIC DNA]</scope>
    <source>
        <strain evidence="9 10">NL-1724</strain>
    </source>
</reference>
<keyword evidence="5 9" id="KW-0418">Kinase</keyword>
<dbReference type="SMART" id="SM00220">
    <property type="entry name" value="S_TKc"/>
    <property type="match status" value="1"/>
</dbReference>
<feature type="region of interest" description="Disordered" evidence="7">
    <location>
        <begin position="283"/>
        <end position="308"/>
    </location>
</feature>
<dbReference type="PANTHER" id="PTHR44167:SF23">
    <property type="entry name" value="CDC7 KINASE, ISOFORM A-RELATED"/>
    <property type="match status" value="1"/>
</dbReference>
<evidence type="ECO:0000256" key="2">
    <source>
        <dbReference type="ARBA" id="ARBA00022527"/>
    </source>
</evidence>
<organism evidence="9 10">
    <name type="scientific">Schizophyllum amplum</name>
    <dbReference type="NCBI Taxonomy" id="97359"/>
    <lineage>
        <taxon>Eukaryota</taxon>
        <taxon>Fungi</taxon>
        <taxon>Dikarya</taxon>
        <taxon>Basidiomycota</taxon>
        <taxon>Agaricomycotina</taxon>
        <taxon>Agaricomycetes</taxon>
        <taxon>Agaricomycetidae</taxon>
        <taxon>Agaricales</taxon>
        <taxon>Schizophyllaceae</taxon>
        <taxon>Schizophyllum</taxon>
    </lineage>
</organism>
<evidence type="ECO:0000256" key="6">
    <source>
        <dbReference type="ARBA" id="ARBA00022840"/>
    </source>
</evidence>
<dbReference type="Gene3D" id="3.30.200.20">
    <property type="entry name" value="Phosphorylase Kinase, domain 1"/>
    <property type="match status" value="1"/>
</dbReference>
<dbReference type="GO" id="GO:0005524">
    <property type="term" value="F:ATP binding"/>
    <property type="evidence" value="ECO:0007669"/>
    <property type="project" value="UniProtKB-KW"/>
</dbReference>
<evidence type="ECO:0000256" key="3">
    <source>
        <dbReference type="ARBA" id="ARBA00022679"/>
    </source>
</evidence>
<keyword evidence="3" id="KW-0808">Transferase</keyword>
<name>A0A550C5Q2_9AGAR</name>
<dbReference type="AlphaFoldDB" id="A0A550C5Q2"/>
<feature type="region of interest" description="Disordered" evidence="7">
    <location>
        <begin position="1"/>
        <end position="61"/>
    </location>
</feature>
<dbReference type="STRING" id="97359.A0A550C5Q2"/>
<dbReference type="EMBL" id="VDMD01000023">
    <property type="protein sequence ID" value="TRM60110.1"/>
    <property type="molecule type" value="Genomic_DNA"/>
</dbReference>
<dbReference type="PANTHER" id="PTHR44167">
    <property type="entry name" value="OVARIAN-SPECIFIC SERINE/THREONINE-PROTEIN KINASE LOK-RELATED"/>
    <property type="match status" value="1"/>
</dbReference>
<evidence type="ECO:0000256" key="7">
    <source>
        <dbReference type="SAM" id="MobiDB-lite"/>
    </source>
</evidence>
<feature type="compositionally biased region" description="Low complexity" evidence="7">
    <location>
        <begin position="436"/>
        <end position="452"/>
    </location>
</feature>
<evidence type="ECO:0000256" key="5">
    <source>
        <dbReference type="ARBA" id="ARBA00022777"/>
    </source>
</evidence>
<proteinExistence type="predicted"/>
<dbReference type="Proteomes" id="UP000320762">
    <property type="component" value="Unassembled WGS sequence"/>
</dbReference>
<dbReference type="SUPFAM" id="SSF56112">
    <property type="entry name" value="Protein kinase-like (PK-like)"/>
    <property type="match status" value="1"/>
</dbReference>
<dbReference type="PROSITE" id="PS50011">
    <property type="entry name" value="PROTEIN_KINASE_DOM"/>
    <property type="match status" value="1"/>
</dbReference>
<feature type="domain" description="Protein kinase" evidence="8">
    <location>
        <begin position="102"/>
        <end position="513"/>
    </location>
</feature>
<keyword evidence="10" id="KW-1185">Reference proteome</keyword>
<keyword evidence="6" id="KW-0067">ATP-binding</keyword>
<sequence>MATAVFSGHSSNPLDVGSDPRNRPFIRKLEKLADDFSDDPSTNCRASSRSKGDDPEDEEMIDYDDDDESELLGDEGEEHRTADIAAEIEDLMRNMPSLAADYTLVDRLGTGTFSSVYKALDLHYHDKWDNGAWHGHHPPASSAHYQSAPRPGRMYVAIKRIYVTSGPERIRNEIAIMEECRGCRHVSQLITAFRHQDQVVAIMPYHRNEDFRPANFLFDPRTGMGTLCDFGLACRMEGPSSVYGQCFHTRATPEHPHGRALNRSQMNMDIESYKRMQRDAKQKSAMPSEKVGYPAHDTRPPSKANRAGTRGFRAPEVLLKCGDQTGAIDVWSVGTILLFFLTGKFPIFQSSDDTEALMEIATIVGKQKMERVAALHSRTFATNVPSVTPEGMSWANFVELNNPQYREPREPDRRYYPYYRSPLEYCRPEQEAENNAPRSSSSSPPPRSSSHTTSDDDADDDMGADAPETDMPYVEKSSYDEDIDNALDLLDQMLKPLSTERITPAQALDHPFLRDPDEPSDSQFAPHRYGEGVCGKWHWRDPVTEECIASVESRHLAAGEGVAIGDFPCEFHAAEFGFVDRD</sequence>
<gene>
    <name evidence="9" type="ORF">BD626DRAFT_549771</name>
</gene>
<keyword evidence="2" id="KW-0723">Serine/threonine-protein kinase</keyword>
<dbReference type="Gene3D" id="1.10.510.10">
    <property type="entry name" value="Transferase(Phosphotransferase) domain 1"/>
    <property type="match status" value="2"/>
</dbReference>
<evidence type="ECO:0000313" key="10">
    <source>
        <dbReference type="Proteomes" id="UP000320762"/>
    </source>
</evidence>
<dbReference type="Pfam" id="PF00069">
    <property type="entry name" value="Pkinase"/>
    <property type="match status" value="1"/>
</dbReference>